<dbReference type="GO" id="GO:0000502">
    <property type="term" value="C:proteasome complex"/>
    <property type="evidence" value="ECO:0007669"/>
    <property type="project" value="UniProtKB-KW"/>
</dbReference>
<dbReference type="GO" id="GO:0005783">
    <property type="term" value="C:endoplasmic reticulum"/>
    <property type="evidence" value="ECO:0007669"/>
    <property type="project" value="UniProtKB-SubCell"/>
</dbReference>
<evidence type="ECO:0000259" key="13">
    <source>
        <dbReference type="Pfam" id="PF08577"/>
    </source>
</evidence>
<keyword evidence="6" id="KW-0963">Cytoplasm</keyword>
<evidence type="ECO:0000256" key="8">
    <source>
        <dbReference type="ARBA" id="ARBA00022824"/>
    </source>
</evidence>
<accession>A0AA41NA33</accession>
<evidence type="ECO:0000256" key="11">
    <source>
        <dbReference type="ARBA" id="ARBA00024805"/>
    </source>
</evidence>
<proteinExistence type="inferred from homology"/>
<evidence type="ECO:0000256" key="5">
    <source>
        <dbReference type="ARBA" id="ARBA00022481"/>
    </source>
</evidence>
<keyword evidence="7" id="KW-0597">Phosphoprotein</keyword>
<evidence type="ECO:0000256" key="2">
    <source>
        <dbReference type="ARBA" id="ARBA00004496"/>
    </source>
</evidence>
<keyword evidence="5" id="KW-0488">Methylation</keyword>
<comment type="similarity">
    <text evidence="3">Belongs to the proteasome inhibitor PI31 family.</text>
</comment>
<evidence type="ECO:0000256" key="4">
    <source>
        <dbReference type="ARBA" id="ARBA00015575"/>
    </source>
</evidence>
<feature type="domain" description="PI31 proteasome regulator N-terminal" evidence="14">
    <location>
        <begin position="12"/>
        <end position="148"/>
    </location>
</feature>
<dbReference type="InterPro" id="IPR049589">
    <property type="entry name" value="NXP1_M-like"/>
</dbReference>
<evidence type="ECO:0000256" key="10">
    <source>
        <dbReference type="ARBA" id="ARBA00022990"/>
    </source>
</evidence>
<comment type="function">
    <text evidence="11">Plays an important role in control of proteasome function. Inhibits the hydrolysis of protein and peptide substrates by the 20S proteasome. Also inhibits the activation of the proteasome by the proteasome regulatory proteins PA700 and PA28.</text>
</comment>
<dbReference type="Pfam" id="PF08577">
    <property type="entry name" value="PI31_Prot_C"/>
    <property type="match status" value="1"/>
</dbReference>
<evidence type="ECO:0000256" key="3">
    <source>
        <dbReference type="ARBA" id="ARBA00006405"/>
    </source>
</evidence>
<dbReference type="InterPro" id="IPR021625">
    <property type="entry name" value="PI31_Prot_N"/>
</dbReference>
<evidence type="ECO:0000256" key="12">
    <source>
        <dbReference type="ARBA" id="ARBA00064646"/>
    </source>
</evidence>
<dbReference type="FunFam" id="3.40.1000.30:FF:000002">
    <property type="entry name" value="Proteasome inhibitor PI31 subunit"/>
    <property type="match status" value="1"/>
</dbReference>
<dbReference type="GO" id="GO:0004866">
    <property type="term" value="F:endopeptidase inhibitor activity"/>
    <property type="evidence" value="ECO:0007669"/>
    <property type="project" value="InterPro"/>
</dbReference>
<evidence type="ECO:0000259" key="14">
    <source>
        <dbReference type="Pfam" id="PF11566"/>
    </source>
</evidence>
<dbReference type="GO" id="GO:0070628">
    <property type="term" value="F:proteasome binding"/>
    <property type="evidence" value="ECO:0007669"/>
    <property type="project" value="InterPro"/>
</dbReference>
<sequence>MAGLEVLYESAAPAITCTQDALICFLHWEVVTNGYYGLGAGDQPGPSDKKSELLPAGWNHSKDLYVLRYESKDGSRKLLVKAVTMETSMIINVLEYGSQQVADLTLNLDDYISAEDLQDFHRTYKNSEELRSRIVSGLITPLHEQWDKASVSSPYREFPPATAREVDPLRIPPHHPHTSRQPPWCDPLGPFAVGGEDLDPFGCRRGGMVVDPLRSGFPRALIDPSSGLPNRLPPGAVPPGARFDPFGPIGTSPSGAIDVSEHFTQNQSRPEEITLREDYGNDLLFQAGSFVEPDNPDDMCLPENEKMDETTLLSNEEEGFTLDPIDISDIAEKRKSKKRKLLIDPVKEISSKTMHKQLTSFMDTLMVLELAPPTQRLMMWKKRGGVDTLLSTAAQDLIHAELKMVIVSILLLECCVSL</sequence>
<dbReference type="Gene3D" id="3.40.1000.30">
    <property type="match status" value="1"/>
</dbReference>
<dbReference type="GO" id="GO:0043161">
    <property type="term" value="P:proteasome-mediated ubiquitin-dependent protein catabolic process"/>
    <property type="evidence" value="ECO:0007669"/>
    <property type="project" value="InterPro"/>
</dbReference>
<evidence type="ECO:0000256" key="7">
    <source>
        <dbReference type="ARBA" id="ARBA00022553"/>
    </source>
</evidence>
<dbReference type="InterPro" id="IPR045128">
    <property type="entry name" value="PI31-like"/>
</dbReference>
<dbReference type="InterPro" id="IPR013886">
    <property type="entry name" value="PI31_Prot_C"/>
</dbReference>
<keyword evidence="16" id="KW-1185">Reference proteome</keyword>
<evidence type="ECO:0000256" key="1">
    <source>
        <dbReference type="ARBA" id="ARBA00004240"/>
    </source>
</evidence>
<feature type="domain" description="PI31 proteasome regulator C-terminal" evidence="13">
    <location>
        <begin position="177"/>
        <end position="248"/>
    </location>
</feature>
<dbReference type="Proteomes" id="UP001166674">
    <property type="component" value="Unassembled WGS sequence"/>
</dbReference>
<dbReference type="Pfam" id="PF11566">
    <property type="entry name" value="PI31_Prot_N"/>
    <property type="match status" value="1"/>
</dbReference>
<dbReference type="AlphaFoldDB" id="A0AA41NA33"/>
<dbReference type="PANTHER" id="PTHR13266:SF1">
    <property type="entry name" value="PROTEASOME INHIBITOR PI31 SUBUNIT"/>
    <property type="match status" value="1"/>
</dbReference>
<keyword evidence="8" id="KW-0256">Endoplasmic reticulum</keyword>
<organism evidence="15 16">
    <name type="scientific">Sciurus carolinensis</name>
    <name type="common">Eastern gray squirrel</name>
    <dbReference type="NCBI Taxonomy" id="30640"/>
    <lineage>
        <taxon>Eukaryota</taxon>
        <taxon>Metazoa</taxon>
        <taxon>Chordata</taxon>
        <taxon>Craniata</taxon>
        <taxon>Vertebrata</taxon>
        <taxon>Euteleostomi</taxon>
        <taxon>Mammalia</taxon>
        <taxon>Eutheria</taxon>
        <taxon>Euarchontoglires</taxon>
        <taxon>Glires</taxon>
        <taxon>Rodentia</taxon>
        <taxon>Sciuromorpha</taxon>
        <taxon>Sciuridae</taxon>
        <taxon>Sciurinae</taxon>
        <taxon>Sciurini</taxon>
        <taxon>Sciurus</taxon>
    </lineage>
</organism>
<evidence type="ECO:0000256" key="6">
    <source>
        <dbReference type="ARBA" id="ARBA00022490"/>
    </source>
</evidence>
<evidence type="ECO:0000313" key="16">
    <source>
        <dbReference type="Proteomes" id="UP001166674"/>
    </source>
</evidence>
<dbReference type="PANTHER" id="PTHR13266">
    <property type="entry name" value="PROTEASOME INHIBITOR"/>
    <property type="match status" value="1"/>
</dbReference>
<comment type="subunit">
    <text evidence="12">Monomer and homodimer. Interacts with FBXO7.</text>
</comment>
<name>A0AA41NA33_SCICA</name>
<comment type="subcellular location">
    <subcellularLocation>
        <location evidence="2">Cytoplasm</location>
    </subcellularLocation>
    <subcellularLocation>
        <location evidence="1">Endoplasmic reticulum</location>
    </subcellularLocation>
</comment>
<dbReference type="CDD" id="cd21792">
    <property type="entry name" value="Rad21_Rec8_M_NXP1-like"/>
    <property type="match status" value="1"/>
</dbReference>
<evidence type="ECO:0000313" key="15">
    <source>
        <dbReference type="EMBL" id="MBZ3886551.1"/>
    </source>
</evidence>
<evidence type="ECO:0000256" key="9">
    <source>
        <dbReference type="ARBA" id="ARBA00022942"/>
    </source>
</evidence>
<keyword evidence="9" id="KW-0647">Proteasome</keyword>
<dbReference type="EMBL" id="JAATJV010409633">
    <property type="protein sequence ID" value="MBZ3886551.1"/>
    <property type="molecule type" value="Genomic_DNA"/>
</dbReference>
<reference evidence="15" key="1">
    <citation type="submission" date="2020-03" db="EMBL/GenBank/DDBJ databases">
        <title>Studies in the Genomics of Life Span.</title>
        <authorList>
            <person name="Glass D."/>
        </authorList>
    </citation>
    <scope>NUCLEOTIDE SEQUENCE</scope>
    <source>
        <strain evidence="15">SUZIE</strain>
        <tissue evidence="15">Muscle</tissue>
    </source>
</reference>
<keyword evidence="10" id="KW-0007">Acetylation</keyword>
<comment type="caution">
    <text evidence="15">The sequence shown here is derived from an EMBL/GenBank/DDBJ whole genome shotgun (WGS) entry which is preliminary data.</text>
</comment>
<protein>
    <recommendedName>
        <fullName evidence="4">Proteasome inhibitor PI31 subunit</fullName>
    </recommendedName>
</protein>
<gene>
    <name evidence="15" type="ORF">SUZIE_188515</name>
</gene>